<dbReference type="EMBL" id="DYXD01000203">
    <property type="protein sequence ID" value="HJF08307.1"/>
    <property type="molecule type" value="Genomic_DNA"/>
</dbReference>
<protein>
    <recommendedName>
        <fullName evidence="4">RHS repeat-associated core domain-containing protein</fullName>
    </recommendedName>
</protein>
<dbReference type="AlphaFoldDB" id="A0A921K4T0"/>
<evidence type="ECO:0000313" key="2">
    <source>
        <dbReference type="EMBL" id="HJF08307.1"/>
    </source>
</evidence>
<evidence type="ECO:0000256" key="1">
    <source>
        <dbReference type="SAM" id="MobiDB-lite"/>
    </source>
</evidence>
<evidence type="ECO:0000313" key="3">
    <source>
        <dbReference type="Proteomes" id="UP000718012"/>
    </source>
</evidence>
<organism evidence="2 3">
    <name type="scientific">Phocaeicola coprocola</name>
    <dbReference type="NCBI Taxonomy" id="310298"/>
    <lineage>
        <taxon>Bacteria</taxon>
        <taxon>Pseudomonadati</taxon>
        <taxon>Bacteroidota</taxon>
        <taxon>Bacteroidia</taxon>
        <taxon>Bacteroidales</taxon>
        <taxon>Bacteroidaceae</taxon>
        <taxon>Phocaeicola</taxon>
    </lineage>
</organism>
<feature type="region of interest" description="Disordered" evidence="1">
    <location>
        <begin position="1"/>
        <end position="20"/>
    </location>
</feature>
<evidence type="ECO:0008006" key="4">
    <source>
        <dbReference type="Google" id="ProtNLM"/>
    </source>
</evidence>
<dbReference type="Gene3D" id="2.180.10.10">
    <property type="entry name" value="RHS repeat-associated core"/>
    <property type="match status" value="1"/>
</dbReference>
<comment type="caution">
    <text evidence="2">The sequence shown here is derived from an EMBL/GenBank/DDBJ whole genome shotgun (WGS) entry which is preliminary data.</text>
</comment>
<name>A0A921K4T0_9BACT</name>
<proteinExistence type="predicted"/>
<reference evidence="2" key="2">
    <citation type="submission" date="2021-09" db="EMBL/GenBank/DDBJ databases">
        <authorList>
            <person name="Gilroy R."/>
        </authorList>
    </citation>
    <scope>NUCLEOTIDE SEQUENCE</scope>
    <source>
        <strain evidence="2">CHK165-8395</strain>
    </source>
</reference>
<feature type="compositionally biased region" description="Polar residues" evidence="1">
    <location>
        <begin position="7"/>
        <end position="19"/>
    </location>
</feature>
<reference evidence="2" key="1">
    <citation type="journal article" date="2021" name="PeerJ">
        <title>Extensive microbial diversity within the chicken gut microbiome revealed by metagenomics and culture.</title>
        <authorList>
            <person name="Gilroy R."/>
            <person name="Ravi A."/>
            <person name="Getino M."/>
            <person name="Pursley I."/>
            <person name="Horton D.L."/>
            <person name="Alikhan N.F."/>
            <person name="Baker D."/>
            <person name="Gharbi K."/>
            <person name="Hall N."/>
            <person name="Watson M."/>
            <person name="Adriaenssens E.M."/>
            <person name="Foster-Nyarko E."/>
            <person name="Jarju S."/>
            <person name="Secka A."/>
            <person name="Antonio M."/>
            <person name="Oren A."/>
            <person name="Chaudhuri R.R."/>
            <person name="La Ragione R."/>
            <person name="Hildebrand F."/>
            <person name="Pallen M.J."/>
        </authorList>
    </citation>
    <scope>NUCLEOTIDE SEQUENCE</scope>
    <source>
        <strain evidence="2">CHK165-8395</strain>
    </source>
</reference>
<dbReference type="Proteomes" id="UP000718012">
    <property type="component" value="Unassembled WGS sequence"/>
</dbReference>
<sequence>MAGFFSISGQTGQWKSIPTTKEEPCWSGEYSPVQTEHLDTYYVYDDLNRLRYVLPPQAEEIFRQAGETRSGSDKGIADYAYALCYNGNISSISWKAGEEQTTRGYRFTYDGLDRMKKAEYGEGERLASLADSSSRTGQTGKRNTPAMKITMILFRSK</sequence>
<accession>A0A921K4T0</accession>
<gene>
    <name evidence="2" type="ORF">K8U81_08990</name>
</gene>